<organism evidence="2">
    <name type="scientific">Naegleria gruberi</name>
    <name type="common">Amoeba</name>
    <dbReference type="NCBI Taxonomy" id="5762"/>
    <lineage>
        <taxon>Eukaryota</taxon>
        <taxon>Discoba</taxon>
        <taxon>Heterolobosea</taxon>
        <taxon>Tetramitia</taxon>
        <taxon>Eutetramitia</taxon>
        <taxon>Vahlkampfiidae</taxon>
        <taxon>Naegleria</taxon>
    </lineage>
</organism>
<dbReference type="Proteomes" id="UP000006671">
    <property type="component" value="Unassembled WGS sequence"/>
</dbReference>
<accession>D2VY28</accession>
<dbReference type="AlphaFoldDB" id="D2VY28"/>
<gene>
    <name evidence="1" type="ORF">NAEGRDRAFT_81664</name>
</gene>
<dbReference type="InParanoid" id="D2VY28"/>
<proteinExistence type="predicted"/>
<dbReference type="VEuPathDB" id="AmoebaDB:NAEGRDRAFT_81664"/>
<dbReference type="EMBL" id="GG738909">
    <property type="protein sequence ID" value="EFC38292.1"/>
    <property type="molecule type" value="Genomic_DNA"/>
</dbReference>
<dbReference type="GeneID" id="8863486"/>
<name>D2VY28_NAEGR</name>
<sequence length="160" mass="18784">MGNKHVNCHHEESNEQISNLMKHYGHYSIEQNGGISDSNSADEISSNLIVKHHSLLIDEIERSNPTLWRHYTVQYYIKTRFDANTSSLDTFLNQMSKSTLKEIEREFKTALLQHRLSKYHFPNHPNHEEKNDALHVTFIEDFFDSTFPSHAHSIKQKHKL</sequence>
<evidence type="ECO:0000313" key="1">
    <source>
        <dbReference type="EMBL" id="EFC38292.1"/>
    </source>
</evidence>
<protein>
    <submittedName>
        <fullName evidence="1">Predicted protein</fullName>
    </submittedName>
</protein>
<reference evidence="1 2" key="1">
    <citation type="journal article" date="2010" name="Cell">
        <title>The genome of Naegleria gruberi illuminates early eukaryotic versatility.</title>
        <authorList>
            <person name="Fritz-Laylin L.K."/>
            <person name="Prochnik S.E."/>
            <person name="Ginger M.L."/>
            <person name="Dacks J.B."/>
            <person name="Carpenter M.L."/>
            <person name="Field M.C."/>
            <person name="Kuo A."/>
            <person name="Paredez A."/>
            <person name="Chapman J."/>
            <person name="Pham J."/>
            <person name="Shu S."/>
            <person name="Neupane R."/>
            <person name="Cipriano M."/>
            <person name="Mancuso J."/>
            <person name="Tu H."/>
            <person name="Salamov A."/>
            <person name="Lindquist E."/>
            <person name="Shapiro H."/>
            <person name="Lucas S."/>
            <person name="Grigoriev I.V."/>
            <person name="Cande W.Z."/>
            <person name="Fulton C."/>
            <person name="Rokhsar D.S."/>
            <person name="Dawson S.C."/>
        </authorList>
    </citation>
    <scope>NUCLEOTIDE SEQUENCE [LARGE SCALE GENOMIC DNA]</scope>
    <source>
        <strain evidence="1 2">NEG-M</strain>
    </source>
</reference>
<keyword evidence="2" id="KW-1185">Reference proteome</keyword>
<dbReference type="RefSeq" id="XP_002671036.1">
    <property type="nucleotide sequence ID" value="XM_002670990.1"/>
</dbReference>
<evidence type="ECO:0000313" key="2">
    <source>
        <dbReference type="Proteomes" id="UP000006671"/>
    </source>
</evidence>
<dbReference type="KEGG" id="ngr:NAEGRDRAFT_81664"/>